<reference evidence="1 2" key="1">
    <citation type="submission" date="2014-07" db="EMBL/GenBank/DDBJ databases">
        <authorList>
            <person name="Wibberg Daniel"/>
        </authorList>
    </citation>
    <scope>NUCLEOTIDE SEQUENCE [LARGE SCALE GENOMIC DNA]</scope>
</reference>
<proteinExistence type="predicted"/>
<evidence type="ECO:0000313" key="1">
    <source>
        <dbReference type="EMBL" id="CEE02231.1"/>
    </source>
</evidence>
<accession>A0A090IVW4</accession>
<sequence length="156" mass="18534">MKKINYIEDFQTWQSDFEFFIPIKVRFSETDMFGHLNNTVPFIYFEQVRIELLKSLGFMEEWNQIDSHVIPVVADLQCDYIQQVFFDEEIKVYIKIHKIGQSSVDLHYMGKKLNDSICFTGRGTLVKLNKLTGKGEKWTEHEMNTLERQMKNVARI</sequence>
<dbReference type="InterPro" id="IPR029069">
    <property type="entry name" value="HotDog_dom_sf"/>
</dbReference>
<protein>
    <submittedName>
        <fullName evidence="1">Uncharacterized protein</fullName>
    </submittedName>
</protein>
<keyword evidence="2" id="KW-1185">Reference proteome</keyword>
<dbReference type="PANTHER" id="PTHR31793:SF24">
    <property type="entry name" value="LONG-CHAIN ACYL-COA THIOESTERASE FADM"/>
    <property type="match status" value="1"/>
</dbReference>
<dbReference type="SUPFAM" id="SSF54637">
    <property type="entry name" value="Thioesterase/thiol ester dehydrase-isomerase"/>
    <property type="match status" value="1"/>
</dbReference>
<dbReference type="Gene3D" id="3.10.129.10">
    <property type="entry name" value="Hotdog Thioesterase"/>
    <property type="match status" value="1"/>
</dbReference>
<organism evidence="1 2">
    <name type="scientific">Caldibacillus thermoamylovorans</name>
    <dbReference type="NCBI Taxonomy" id="35841"/>
    <lineage>
        <taxon>Bacteria</taxon>
        <taxon>Bacillati</taxon>
        <taxon>Bacillota</taxon>
        <taxon>Bacilli</taxon>
        <taxon>Bacillales</taxon>
        <taxon>Bacillaceae</taxon>
        <taxon>Caldibacillus</taxon>
    </lineage>
</organism>
<dbReference type="GO" id="GO:0047617">
    <property type="term" value="F:fatty acyl-CoA hydrolase activity"/>
    <property type="evidence" value="ECO:0007669"/>
    <property type="project" value="TreeGrafter"/>
</dbReference>
<dbReference type="AlphaFoldDB" id="A0A090IVW4"/>
<name>A0A090IVW4_9BACI</name>
<dbReference type="Pfam" id="PF13279">
    <property type="entry name" value="4HBT_2"/>
    <property type="match status" value="1"/>
</dbReference>
<evidence type="ECO:0000313" key="2">
    <source>
        <dbReference type="Proteomes" id="UP000040576"/>
    </source>
</evidence>
<dbReference type="RefSeq" id="WP_034771581.1">
    <property type="nucleotide sequence ID" value="NZ_CCRF01000067.1"/>
</dbReference>
<dbReference type="Proteomes" id="UP000040576">
    <property type="component" value="Unassembled WGS sequence"/>
</dbReference>
<gene>
    <name evidence="1" type="ORF">BT1A1_2413</name>
</gene>
<dbReference type="EMBL" id="CCRF01000067">
    <property type="protein sequence ID" value="CEE02231.1"/>
    <property type="molecule type" value="Genomic_DNA"/>
</dbReference>
<dbReference type="PANTHER" id="PTHR31793">
    <property type="entry name" value="4-HYDROXYBENZOYL-COA THIOESTERASE FAMILY MEMBER"/>
    <property type="match status" value="1"/>
</dbReference>
<dbReference type="CDD" id="cd00586">
    <property type="entry name" value="4HBT"/>
    <property type="match status" value="1"/>
</dbReference>
<dbReference type="InterPro" id="IPR050563">
    <property type="entry name" value="4-hydroxybenzoyl-CoA_TE"/>
</dbReference>